<dbReference type="Proteomes" id="UP000813444">
    <property type="component" value="Unassembled WGS sequence"/>
</dbReference>
<evidence type="ECO:0000313" key="2">
    <source>
        <dbReference type="EMBL" id="KAH7320124.1"/>
    </source>
</evidence>
<evidence type="ECO:0000256" key="1">
    <source>
        <dbReference type="SAM" id="Phobius"/>
    </source>
</evidence>
<gene>
    <name evidence="2" type="ORF">B0I35DRAFT_229243</name>
</gene>
<protein>
    <submittedName>
        <fullName evidence="2">Uncharacterized protein</fullName>
    </submittedName>
</protein>
<comment type="caution">
    <text evidence="2">The sequence shown here is derived from an EMBL/GenBank/DDBJ whole genome shotgun (WGS) entry which is preliminary data.</text>
</comment>
<evidence type="ECO:0000313" key="3">
    <source>
        <dbReference type="Proteomes" id="UP000813444"/>
    </source>
</evidence>
<keyword evidence="1" id="KW-0472">Membrane</keyword>
<accession>A0A8K0ST28</accession>
<feature type="transmembrane region" description="Helical" evidence="1">
    <location>
        <begin position="119"/>
        <end position="142"/>
    </location>
</feature>
<dbReference type="EMBL" id="JAGPNK010000006">
    <property type="protein sequence ID" value="KAH7320124.1"/>
    <property type="molecule type" value="Genomic_DNA"/>
</dbReference>
<sequence>MVIRAWQRFIIALSAMLGLSHFISHIITSQVVAFQCIPYSSMLPYINYFHSLNMHYLSQARGITTTSCLSDGANWRVKALPQTHPPQQLRPTSFPRCLQAKCSGRRCHKCGFDTRSCRVLVLVVWLCVTWFRLGVCMAIAPIQLTSKKGTN</sequence>
<name>A0A8K0ST28_9HYPO</name>
<keyword evidence="3" id="KW-1185">Reference proteome</keyword>
<organism evidence="2 3">
    <name type="scientific">Stachybotrys elegans</name>
    <dbReference type="NCBI Taxonomy" id="80388"/>
    <lineage>
        <taxon>Eukaryota</taxon>
        <taxon>Fungi</taxon>
        <taxon>Dikarya</taxon>
        <taxon>Ascomycota</taxon>
        <taxon>Pezizomycotina</taxon>
        <taxon>Sordariomycetes</taxon>
        <taxon>Hypocreomycetidae</taxon>
        <taxon>Hypocreales</taxon>
        <taxon>Stachybotryaceae</taxon>
        <taxon>Stachybotrys</taxon>
    </lineage>
</organism>
<dbReference type="AlphaFoldDB" id="A0A8K0ST28"/>
<reference evidence="2" key="1">
    <citation type="journal article" date="2021" name="Nat. Commun.">
        <title>Genetic determinants of endophytism in the Arabidopsis root mycobiome.</title>
        <authorList>
            <person name="Mesny F."/>
            <person name="Miyauchi S."/>
            <person name="Thiergart T."/>
            <person name="Pickel B."/>
            <person name="Atanasova L."/>
            <person name="Karlsson M."/>
            <person name="Huettel B."/>
            <person name="Barry K.W."/>
            <person name="Haridas S."/>
            <person name="Chen C."/>
            <person name="Bauer D."/>
            <person name="Andreopoulos W."/>
            <person name="Pangilinan J."/>
            <person name="LaButti K."/>
            <person name="Riley R."/>
            <person name="Lipzen A."/>
            <person name="Clum A."/>
            <person name="Drula E."/>
            <person name="Henrissat B."/>
            <person name="Kohler A."/>
            <person name="Grigoriev I.V."/>
            <person name="Martin F.M."/>
            <person name="Hacquard S."/>
        </authorList>
    </citation>
    <scope>NUCLEOTIDE SEQUENCE</scope>
    <source>
        <strain evidence="2">MPI-CAGE-CH-0235</strain>
    </source>
</reference>
<proteinExistence type="predicted"/>
<keyword evidence="1" id="KW-0812">Transmembrane</keyword>
<keyword evidence="1" id="KW-1133">Transmembrane helix</keyword>